<dbReference type="Gene3D" id="2.60.40.1120">
    <property type="entry name" value="Carboxypeptidase-like, regulatory domain"/>
    <property type="match status" value="1"/>
</dbReference>
<evidence type="ECO:0000313" key="3">
    <source>
        <dbReference type="EMBL" id="ETK00930.1"/>
    </source>
</evidence>
<dbReference type="InterPro" id="IPR043741">
    <property type="entry name" value="DUF5686"/>
</dbReference>
<evidence type="ECO:0000256" key="1">
    <source>
        <dbReference type="SAM" id="MobiDB-lite"/>
    </source>
</evidence>
<dbReference type="Pfam" id="PF18939">
    <property type="entry name" value="DUF5686"/>
    <property type="match status" value="1"/>
</dbReference>
<name>W2C176_9BACT</name>
<organism evidence="3 4">
    <name type="scientific">Tannerella sp. oral taxon BU063 isolate Cell 2</name>
    <dbReference type="NCBI Taxonomy" id="1411148"/>
    <lineage>
        <taxon>Bacteria</taxon>
        <taxon>Pseudomonadati</taxon>
        <taxon>Bacteroidota</taxon>
        <taxon>Bacteroidia</taxon>
        <taxon>Bacteroidales</taxon>
        <taxon>Tannerellaceae</taxon>
        <taxon>Tannerella</taxon>
    </lineage>
</organism>
<sequence length="857" mass="100231">MTRRIFCALLMLLGLCGPWTTRTLAQHTVHVEGIVKDSVTGEALPAVAVMLKGTTIGTVTDNDGRFTLEAESAARTLSVSYLGYETYERPLTGTNRLTIRLQPTTYTLNDVVVRPGHERYSRRNQAVDFVRNVIERRELNAPRNHDYFSFSTYDRKIFAKNDFEEAEERGKKRYRRIDFIFDYIDTSHVSGKPILPLYNEEVIEQTYFRRTPRTERRLVQGVKRAGLVEIFSEDGITQFVNEVFREPDVFQDNIPLFLQRFVSPLASFGPTFYKYYLTDTVEIDGERCADLSFVPFNAESFGFTGHLYVTLDSTYFVRRVRLNVPKHINLNYVDFMQIEQDFRRTDDGTRLILKNDITVEFRLHAKSKGTYARRICLYRNQSFRAPDDPSVFRENNPVMETEEARRRSDDYWQQQRAQQGDSTSDATRQTSVERMMAQLRRVPVFYWTEKVASALIGGYVQPMEKNSPVEFGPVNTFLSGNVLEGARYRFGGTTTTALSNRFFIDGYAAYGAGDRKLKGDILAEYSFNKKRNFRKEFPFHYLRAEYRYDINQIGQHYLYTNPDNIFMMPKHRRNDLITYMRNAELSYYHEHYNGLGYGLTLRHRTEWATRYVPFQRFLPDATAVPVKSYQSAQLEVSIRWAPNEKFYQSRNYRYPITLDAPIITLTHTMARRGILGTEHNYNRTELGVRKRFWLSPFGYIDLYGQAGAVWNRVPYPLLIIPNANLSYSIEPESYALMDPMEFINDRFVSWETTYFPNGALLNRLPLLKRLQLREVIAFRGWYGTLTDKNNPFLADNADLYAFPSNTYLMGRRPYMELSVGLDNIFKLVRVDYVWRLSYRDHPHTPNSGVRFKVQFSF</sequence>
<proteinExistence type="predicted"/>
<accession>W2C176</accession>
<dbReference type="InterPro" id="IPR008969">
    <property type="entry name" value="CarboxyPept-like_regulatory"/>
</dbReference>
<dbReference type="Proteomes" id="UP000018837">
    <property type="component" value="Unassembled WGS sequence"/>
</dbReference>
<feature type="chain" id="PRO_5004812389" evidence="2">
    <location>
        <begin position="26"/>
        <end position="857"/>
    </location>
</feature>
<keyword evidence="2" id="KW-0732">Signal</keyword>
<dbReference type="Pfam" id="PF13715">
    <property type="entry name" value="CarbopepD_reg_2"/>
    <property type="match status" value="1"/>
</dbReference>
<dbReference type="AlphaFoldDB" id="W2C176"/>
<feature type="compositionally biased region" description="Polar residues" evidence="1">
    <location>
        <begin position="411"/>
        <end position="429"/>
    </location>
</feature>
<comment type="caution">
    <text evidence="3">The sequence shown here is derived from an EMBL/GenBank/DDBJ whole genome shotgun (WGS) entry which is preliminary data.</text>
</comment>
<reference evidence="3 4" key="1">
    <citation type="submission" date="2013-11" db="EMBL/GenBank/DDBJ databases">
        <title>Single cell genomics of uncultured Tannerella BU063 (oral taxon 286).</title>
        <authorList>
            <person name="Beall C.J."/>
            <person name="Campbell A.G."/>
            <person name="Griffen A.L."/>
            <person name="Podar M."/>
            <person name="Leys E.J."/>
        </authorList>
    </citation>
    <scope>NUCLEOTIDE SEQUENCE [LARGE SCALE GENOMIC DNA]</scope>
    <source>
        <strain evidence="3">Cell 2</strain>
    </source>
</reference>
<evidence type="ECO:0000256" key="2">
    <source>
        <dbReference type="SAM" id="SignalP"/>
    </source>
</evidence>
<keyword evidence="3" id="KW-0176">Collagen</keyword>
<gene>
    <name evidence="3" type="ORF">N425_12360</name>
</gene>
<evidence type="ECO:0000313" key="4">
    <source>
        <dbReference type="Proteomes" id="UP000018837"/>
    </source>
</evidence>
<feature type="region of interest" description="Disordered" evidence="1">
    <location>
        <begin position="388"/>
        <end position="429"/>
    </location>
</feature>
<dbReference type="SUPFAM" id="SSF49464">
    <property type="entry name" value="Carboxypeptidase regulatory domain-like"/>
    <property type="match status" value="1"/>
</dbReference>
<protein>
    <submittedName>
        <fullName evidence="3">Collagen-binding protein</fullName>
    </submittedName>
</protein>
<dbReference type="EMBL" id="AYUF01000493">
    <property type="protein sequence ID" value="ETK00930.1"/>
    <property type="molecule type" value="Genomic_DNA"/>
</dbReference>
<dbReference type="PATRIC" id="fig|1411148.3.peg.2045"/>
<feature type="signal peptide" evidence="2">
    <location>
        <begin position="1"/>
        <end position="25"/>
    </location>
</feature>